<comment type="caution">
    <text evidence="1">The sequence shown here is derived from an EMBL/GenBank/DDBJ whole genome shotgun (WGS) entry which is preliminary data.</text>
</comment>
<dbReference type="EMBL" id="CAJJDO010000013">
    <property type="protein sequence ID" value="CAD8144288.1"/>
    <property type="molecule type" value="Genomic_DNA"/>
</dbReference>
<evidence type="ECO:0000313" key="2">
    <source>
        <dbReference type="Proteomes" id="UP000689195"/>
    </source>
</evidence>
<protein>
    <submittedName>
        <fullName evidence="1">Uncharacterized protein</fullName>
    </submittedName>
</protein>
<dbReference type="OrthoDB" id="10341384at2759"/>
<reference evidence="1" key="1">
    <citation type="submission" date="2021-01" db="EMBL/GenBank/DDBJ databases">
        <authorList>
            <consortium name="Genoscope - CEA"/>
            <person name="William W."/>
        </authorList>
    </citation>
    <scope>NUCLEOTIDE SEQUENCE</scope>
</reference>
<proteinExistence type="predicted"/>
<gene>
    <name evidence="1" type="ORF">PPENT_87.1.T0130153</name>
</gene>
<keyword evidence="2" id="KW-1185">Reference proteome</keyword>
<dbReference type="AlphaFoldDB" id="A0A8S1SY36"/>
<sequence>MFQTKTSPNLQQKYSEADFEEERHLFVLNQEQTL</sequence>
<evidence type="ECO:0000313" key="1">
    <source>
        <dbReference type="EMBL" id="CAD8144288.1"/>
    </source>
</evidence>
<name>A0A8S1SY36_9CILI</name>
<dbReference type="Proteomes" id="UP000689195">
    <property type="component" value="Unassembled WGS sequence"/>
</dbReference>
<accession>A0A8S1SY36</accession>
<organism evidence="1 2">
    <name type="scientific">Paramecium pentaurelia</name>
    <dbReference type="NCBI Taxonomy" id="43138"/>
    <lineage>
        <taxon>Eukaryota</taxon>
        <taxon>Sar</taxon>
        <taxon>Alveolata</taxon>
        <taxon>Ciliophora</taxon>
        <taxon>Intramacronucleata</taxon>
        <taxon>Oligohymenophorea</taxon>
        <taxon>Peniculida</taxon>
        <taxon>Parameciidae</taxon>
        <taxon>Paramecium</taxon>
    </lineage>
</organism>